<feature type="compositionally biased region" description="Low complexity" evidence="6">
    <location>
        <begin position="9"/>
        <end position="19"/>
    </location>
</feature>
<keyword evidence="5" id="KW-0539">Nucleus</keyword>
<keyword evidence="3" id="KW-0805">Transcription regulation</keyword>
<dbReference type="Proteomes" id="UP000186922">
    <property type="component" value="Unassembled WGS sequence"/>
</dbReference>
<evidence type="ECO:0000313" key="7">
    <source>
        <dbReference type="EMBL" id="GAV07998.1"/>
    </source>
</evidence>
<dbReference type="STRING" id="947166.A0A1D1W6Z2"/>
<evidence type="ECO:0000256" key="2">
    <source>
        <dbReference type="ARBA" id="ARBA00005635"/>
    </source>
</evidence>
<gene>
    <name evidence="7" type="primary">RvY_17764-1</name>
    <name evidence="7" type="synonym">RvY_17764.1</name>
    <name evidence="7" type="ORF">RvY_17764</name>
</gene>
<evidence type="ECO:0008006" key="9">
    <source>
        <dbReference type="Google" id="ProtNLM"/>
    </source>
</evidence>
<dbReference type="PANTHER" id="PTHR13114">
    <property type="entry name" value="MEDIATOR OF RNA POLYMERASE II TRANSCRIPTION SUBUNIT 17"/>
    <property type="match status" value="1"/>
</dbReference>
<reference evidence="7 8" key="1">
    <citation type="journal article" date="2016" name="Nat. Commun.">
        <title>Extremotolerant tardigrade genome and improved radiotolerance of human cultured cells by tardigrade-unique protein.</title>
        <authorList>
            <person name="Hashimoto T."/>
            <person name="Horikawa D.D."/>
            <person name="Saito Y."/>
            <person name="Kuwahara H."/>
            <person name="Kozuka-Hata H."/>
            <person name="Shin-I T."/>
            <person name="Minakuchi Y."/>
            <person name="Ohishi K."/>
            <person name="Motoyama A."/>
            <person name="Aizu T."/>
            <person name="Enomoto A."/>
            <person name="Kondo K."/>
            <person name="Tanaka S."/>
            <person name="Hara Y."/>
            <person name="Koshikawa S."/>
            <person name="Sagara H."/>
            <person name="Miura T."/>
            <person name="Yokobori S."/>
            <person name="Miyagawa K."/>
            <person name="Suzuki Y."/>
            <person name="Kubo T."/>
            <person name="Oyama M."/>
            <person name="Kohara Y."/>
            <person name="Fujiyama A."/>
            <person name="Arakawa K."/>
            <person name="Katayama T."/>
            <person name="Toyoda A."/>
            <person name="Kunieda T."/>
        </authorList>
    </citation>
    <scope>NUCLEOTIDE SEQUENCE [LARGE SCALE GENOMIC DNA]</scope>
    <source>
        <strain evidence="7 8">YOKOZUNA-1</strain>
    </source>
</reference>
<dbReference type="OrthoDB" id="10058398at2759"/>
<dbReference type="GO" id="GO:0016592">
    <property type="term" value="C:mediator complex"/>
    <property type="evidence" value="ECO:0007669"/>
    <property type="project" value="InterPro"/>
</dbReference>
<dbReference type="EMBL" id="BDGG01000016">
    <property type="protein sequence ID" value="GAV07998.1"/>
    <property type="molecule type" value="Genomic_DNA"/>
</dbReference>
<dbReference type="GO" id="GO:0070847">
    <property type="term" value="C:core mediator complex"/>
    <property type="evidence" value="ECO:0007669"/>
    <property type="project" value="TreeGrafter"/>
</dbReference>
<comment type="similarity">
    <text evidence="2">Belongs to the Mediator complex subunit 17 family.</text>
</comment>
<dbReference type="InterPro" id="IPR019313">
    <property type="entry name" value="Mediator_Med17"/>
</dbReference>
<keyword evidence="4" id="KW-0804">Transcription</keyword>
<keyword evidence="8" id="KW-1185">Reference proteome</keyword>
<comment type="subcellular location">
    <subcellularLocation>
        <location evidence="1">Nucleus</location>
    </subcellularLocation>
</comment>
<sequence length="700" mass="79216">MVGDREEPSSSPAGLGSPAVRNSGRRDSANIRVTVECPLQPQISEITFDGQEIHQPPISRGERLYRNACKINFLEEDVEDGEEDELVSFGVAGGRPKETRVQRPDPGQIVWSLDSVRNKLRSAHMEVAILTDILALSKERKYMRVESAVSDPVESKPHFNMHIKKKAAQSVSVLFAEAANRLKRSAADTQKGDNDYHHALINLRDQWRLKKTGANVTGDLGYRTVGSALKAAGQFEIRKNEDNSEKPLNVVIVGDLSGECAVQIDIAFDHVRSPQKDYIDELRTHDMWSKVITADTPWHRQLTAAQNCLYLRELTMMLSAEAVNLPSSLSPIVFGDEVHYTSLFGHTVRVKLQHVPESEMSRTKSTARYPHNFNESTWSESRIVEMVMQMIMLTRMRDLSNPDIPIPACGPLGLKNFRRKMSIQARDRRVWKIPVTPERSLSTELLELSHNLLLRKRILKFLDELVGPDLTIIIHDTSTLTSWKYCLIKLSFHTPGFDFYDRTNCAFEIHSGEARFCTRNSVHQLSVGDDMECHLLYVEMVRHHSTVMQFLLKSHRFEIIQYNASYGFYELKEAPVSISVANALSYAITIVAKSSDERWLVKVVCSLCYVYRVYVASLTAPPNPTNAVRNKDFVPPNPIFREVDLNSIVGGDTRAKKSSMVISALASLPQHSKLLRKQGAEQETKLRRPAPAWTRWETVV</sequence>
<evidence type="ECO:0000313" key="8">
    <source>
        <dbReference type="Proteomes" id="UP000186922"/>
    </source>
</evidence>
<dbReference type="PANTHER" id="PTHR13114:SF7">
    <property type="entry name" value="MEDIATOR OF RNA POLYMERASE II TRANSCRIPTION SUBUNIT 17"/>
    <property type="match status" value="1"/>
</dbReference>
<feature type="region of interest" description="Disordered" evidence="6">
    <location>
        <begin position="1"/>
        <end position="27"/>
    </location>
</feature>
<proteinExistence type="inferred from homology"/>
<dbReference type="GO" id="GO:0006357">
    <property type="term" value="P:regulation of transcription by RNA polymerase II"/>
    <property type="evidence" value="ECO:0007669"/>
    <property type="project" value="InterPro"/>
</dbReference>
<evidence type="ECO:0000256" key="5">
    <source>
        <dbReference type="ARBA" id="ARBA00023242"/>
    </source>
</evidence>
<evidence type="ECO:0000256" key="3">
    <source>
        <dbReference type="ARBA" id="ARBA00023015"/>
    </source>
</evidence>
<dbReference type="GO" id="GO:0003712">
    <property type="term" value="F:transcription coregulator activity"/>
    <property type="evidence" value="ECO:0007669"/>
    <property type="project" value="InterPro"/>
</dbReference>
<evidence type="ECO:0000256" key="4">
    <source>
        <dbReference type="ARBA" id="ARBA00023163"/>
    </source>
</evidence>
<evidence type="ECO:0000256" key="1">
    <source>
        <dbReference type="ARBA" id="ARBA00004123"/>
    </source>
</evidence>
<accession>A0A1D1W6Z2</accession>
<organism evidence="7 8">
    <name type="scientific">Ramazzottius varieornatus</name>
    <name type="common">Water bear</name>
    <name type="synonym">Tardigrade</name>
    <dbReference type="NCBI Taxonomy" id="947166"/>
    <lineage>
        <taxon>Eukaryota</taxon>
        <taxon>Metazoa</taxon>
        <taxon>Ecdysozoa</taxon>
        <taxon>Tardigrada</taxon>
        <taxon>Eutardigrada</taxon>
        <taxon>Parachela</taxon>
        <taxon>Hypsibioidea</taxon>
        <taxon>Ramazzottiidae</taxon>
        <taxon>Ramazzottius</taxon>
    </lineage>
</organism>
<dbReference type="AlphaFoldDB" id="A0A1D1W6Z2"/>
<name>A0A1D1W6Z2_RAMVA</name>
<evidence type="ECO:0000256" key="6">
    <source>
        <dbReference type="SAM" id="MobiDB-lite"/>
    </source>
</evidence>
<comment type="caution">
    <text evidence="7">The sequence shown here is derived from an EMBL/GenBank/DDBJ whole genome shotgun (WGS) entry which is preliminary data.</text>
</comment>
<protein>
    <recommendedName>
        <fullName evidence="9">Mediator of RNA polymerase II transcription subunit 17</fullName>
    </recommendedName>
</protein>